<dbReference type="EMBL" id="RRYP01032523">
    <property type="protein sequence ID" value="TNV70809.1"/>
    <property type="molecule type" value="Genomic_DNA"/>
</dbReference>
<accession>A0A8J8N9I8</accession>
<evidence type="ECO:0000313" key="2">
    <source>
        <dbReference type="Proteomes" id="UP000785679"/>
    </source>
</evidence>
<organism evidence="1 2">
    <name type="scientific">Halteria grandinella</name>
    <dbReference type="NCBI Taxonomy" id="5974"/>
    <lineage>
        <taxon>Eukaryota</taxon>
        <taxon>Sar</taxon>
        <taxon>Alveolata</taxon>
        <taxon>Ciliophora</taxon>
        <taxon>Intramacronucleata</taxon>
        <taxon>Spirotrichea</taxon>
        <taxon>Stichotrichia</taxon>
        <taxon>Sporadotrichida</taxon>
        <taxon>Halteriidae</taxon>
        <taxon>Halteria</taxon>
    </lineage>
</organism>
<gene>
    <name evidence="1" type="ORF">FGO68_gene8700</name>
</gene>
<evidence type="ECO:0000313" key="1">
    <source>
        <dbReference type="EMBL" id="TNV70809.1"/>
    </source>
</evidence>
<keyword evidence="2" id="KW-1185">Reference proteome</keyword>
<sequence length="121" mass="14055">MRTTRLMNVTAKQQTHPRQDLFSRCSPEFGSNIHKQITEVKTQKSAITNIHTVEINATMIETRSITLHVHVYMNNVHVFAQIHVHVQLHRIHGRPSLRDPSCQQDVHLNKQTIKVMHKPNN</sequence>
<reference evidence="1" key="1">
    <citation type="submission" date="2019-06" db="EMBL/GenBank/DDBJ databases">
        <authorList>
            <person name="Zheng W."/>
        </authorList>
    </citation>
    <scope>NUCLEOTIDE SEQUENCE</scope>
    <source>
        <strain evidence="1">QDHG01</strain>
    </source>
</reference>
<protein>
    <submittedName>
        <fullName evidence="1">Uncharacterized protein</fullName>
    </submittedName>
</protein>
<dbReference type="AlphaFoldDB" id="A0A8J8N9I8"/>
<dbReference type="Proteomes" id="UP000785679">
    <property type="component" value="Unassembled WGS sequence"/>
</dbReference>
<name>A0A8J8N9I8_HALGN</name>
<comment type="caution">
    <text evidence="1">The sequence shown here is derived from an EMBL/GenBank/DDBJ whole genome shotgun (WGS) entry which is preliminary data.</text>
</comment>
<proteinExistence type="predicted"/>